<dbReference type="OrthoDB" id="839750at2"/>
<dbReference type="EMBL" id="QGDT01000007">
    <property type="protein sequence ID" value="PWJ57362.1"/>
    <property type="molecule type" value="Genomic_DNA"/>
</dbReference>
<evidence type="ECO:0000313" key="2">
    <source>
        <dbReference type="Proteomes" id="UP000245880"/>
    </source>
</evidence>
<accession>A0A316AI26</accession>
<comment type="caution">
    <text evidence="1">The sequence shown here is derived from an EMBL/GenBank/DDBJ whole genome shotgun (WGS) entry which is preliminary data.</text>
</comment>
<dbReference type="AlphaFoldDB" id="A0A316AI26"/>
<reference evidence="1 2" key="1">
    <citation type="submission" date="2018-03" db="EMBL/GenBank/DDBJ databases">
        <title>Genomic Encyclopedia of Archaeal and Bacterial Type Strains, Phase II (KMG-II): from individual species to whole genera.</title>
        <authorList>
            <person name="Goeker M."/>
        </authorList>
    </citation>
    <scope>NUCLEOTIDE SEQUENCE [LARGE SCALE GENOMIC DNA]</scope>
    <source>
        <strain evidence="1 2">DSM 100346</strain>
    </source>
</reference>
<protein>
    <recommendedName>
        <fullName evidence="3">Lipocalin-like protein</fullName>
    </recommendedName>
</protein>
<organism evidence="1 2">
    <name type="scientific">Dyadobacter jejuensis</name>
    <dbReference type="NCBI Taxonomy" id="1082580"/>
    <lineage>
        <taxon>Bacteria</taxon>
        <taxon>Pseudomonadati</taxon>
        <taxon>Bacteroidota</taxon>
        <taxon>Cytophagia</taxon>
        <taxon>Cytophagales</taxon>
        <taxon>Spirosomataceae</taxon>
        <taxon>Dyadobacter</taxon>
    </lineage>
</organism>
<evidence type="ECO:0000313" key="1">
    <source>
        <dbReference type="EMBL" id="PWJ57362.1"/>
    </source>
</evidence>
<dbReference type="Proteomes" id="UP000245880">
    <property type="component" value="Unassembled WGS sequence"/>
</dbReference>
<dbReference type="RefSeq" id="WP_109675036.1">
    <property type="nucleotide sequence ID" value="NZ_QGDT01000007.1"/>
</dbReference>
<name>A0A316AI26_9BACT</name>
<sequence length="145" mass="16804">MNFNSICDRLKAFGLAVLLFIACNGCRPNRHAAIAGTWQTDSISTFVNGLTRTNNVFDAHWSLFEYRADGTVLERRKQQFRTYNYHFVSQDTLAYQDSTGTTIGTYQILKLDEERLVLKKNQKSFLPGANQELYEVRYFSKQKQE</sequence>
<proteinExistence type="predicted"/>
<gene>
    <name evidence="1" type="ORF">CLV98_10769</name>
</gene>
<keyword evidence="2" id="KW-1185">Reference proteome</keyword>
<evidence type="ECO:0008006" key="3">
    <source>
        <dbReference type="Google" id="ProtNLM"/>
    </source>
</evidence>